<dbReference type="InterPro" id="IPR013216">
    <property type="entry name" value="Methyltransf_11"/>
</dbReference>
<dbReference type="KEGG" id="aagg:ETAA8_19060"/>
<proteinExistence type="predicted"/>
<evidence type="ECO:0000313" key="2">
    <source>
        <dbReference type="EMBL" id="QDU26823.1"/>
    </source>
</evidence>
<reference evidence="2 3" key="1">
    <citation type="submission" date="2019-02" db="EMBL/GenBank/DDBJ databases">
        <title>Deep-cultivation of Planctomycetes and their phenomic and genomic characterization uncovers novel biology.</title>
        <authorList>
            <person name="Wiegand S."/>
            <person name="Jogler M."/>
            <person name="Boedeker C."/>
            <person name="Pinto D."/>
            <person name="Vollmers J."/>
            <person name="Rivas-Marin E."/>
            <person name="Kohn T."/>
            <person name="Peeters S.H."/>
            <person name="Heuer A."/>
            <person name="Rast P."/>
            <person name="Oberbeckmann S."/>
            <person name="Bunk B."/>
            <person name="Jeske O."/>
            <person name="Meyerdierks A."/>
            <person name="Storesund J.E."/>
            <person name="Kallscheuer N."/>
            <person name="Luecker S."/>
            <person name="Lage O.M."/>
            <person name="Pohl T."/>
            <person name="Merkel B.J."/>
            <person name="Hornburger P."/>
            <person name="Mueller R.-W."/>
            <person name="Bruemmer F."/>
            <person name="Labrenz M."/>
            <person name="Spormann A.M."/>
            <person name="Op den Camp H."/>
            <person name="Overmann J."/>
            <person name="Amann R."/>
            <person name="Jetten M.S.M."/>
            <person name="Mascher T."/>
            <person name="Medema M.H."/>
            <person name="Devos D.P."/>
            <person name="Kaster A.-K."/>
            <person name="Ovreas L."/>
            <person name="Rohde M."/>
            <person name="Galperin M.Y."/>
            <person name="Jogler C."/>
        </authorList>
    </citation>
    <scope>NUCLEOTIDE SEQUENCE [LARGE SCALE GENOMIC DNA]</scope>
    <source>
        <strain evidence="2 3">ETA_A8</strain>
    </source>
</reference>
<dbReference type="AlphaFoldDB" id="A0A517Y9B3"/>
<evidence type="ECO:0000259" key="1">
    <source>
        <dbReference type="Pfam" id="PF08241"/>
    </source>
</evidence>
<dbReference type="OrthoDB" id="282790at2"/>
<dbReference type="InterPro" id="IPR029063">
    <property type="entry name" value="SAM-dependent_MTases_sf"/>
</dbReference>
<dbReference type="Pfam" id="PF08241">
    <property type="entry name" value="Methyltransf_11"/>
    <property type="match status" value="1"/>
</dbReference>
<organism evidence="2 3">
    <name type="scientific">Anatilimnocola aggregata</name>
    <dbReference type="NCBI Taxonomy" id="2528021"/>
    <lineage>
        <taxon>Bacteria</taxon>
        <taxon>Pseudomonadati</taxon>
        <taxon>Planctomycetota</taxon>
        <taxon>Planctomycetia</taxon>
        <taxon>Pirellulales</taxon>
        <taxon>Pirellulaceae</taxon>
        <taxon>Anatilimnocola</taxon>
    </lineage>
</organism>
<keyword evidence="3" id="KW-1185">Reference proteome</keyword>
<feature type="domain" description="Methyltransferase type 11" evidence="1">
    <location>
        <begin position="30"/>
        <end position="79"/>
    </location>
</feature>
<gene>
    <name evidence="2" type="ORF">ETAA8_19060</name>
</gene>
<dbReference type="GO" id="GO:0008757">
    <property type="term" value="F:S-adenosylmethionine-dependent methyltransferase activity"/>
    <property type="evidence" value="ECO:0007669"/>
    <property type="project" value="InterPro"/>
</dbReference>
<dbReference type="CDD" id="cd02440">
    <property type="entry name" value="AdoMet_MTases"/>
    <property type="match status" value="1"/>
</dbReference>
<dbReference type="RefSeq" id="WP_145087667.1">
    <property type="nucleotide sequence ID" value="NZ_CP036274.1"/>
</dbReference>
<accession>A0A517Y9B3</accession>
<protein>
    <recommendedName>
        <fullName evidence="1">Methyltransferase type 11 domain-containing protein</fullName>
    </recommendedName>
</protein>
<dbReference type="EMBL" id="CP036274">
    <property type="protein sequence ID" value="QDU26823.1"/>
    <property type="molecule type" value="Genomic_DNA"/>
</dbReference>
<evidence type="ECO:0000313" key="3">
    <source>
        <dbReference type="Proteomes" id="UP000315017"/>
    </source>
</evidence>
<dbReference type="SUPFAM" id="SSF53335">
    <property type="entry name" value="S-adenosyl-L-methionine-dependent methyltransferases"/>
    <property type="match status" value="1"/>
</dbReference>
<name>A0A517Y9B3_9BACT</name>
<dbReference type="Proteomes" id="UP000315017">
    <property type="component" value="Chromosome"/>
</dbReference>
<sequence>MLQRLNWGCGPHSPYGWVNSDIEAGPGVDVAADIRQGLPFPDNHFDYIVSIHVLPELAYRELDPALVELRRVLKPNGVLRLSLPDLDLAINAYRSKDVDYFLIGDEEVQSLAGKLIVQLLWYGRSRSMFTWEFTKELLERTGYRDITRDAHLKTSSGLDGITELDNRPLESLFIEARK</sequence>
<dbReference type="Gene3D" id="3.40.50.150">
    <property type="entry name" value="Vaccinia Virus protein VP39"/>
    <property type="match status" value="1"/>
</dbReference>